<feature type="binding site" evidence="7">
    <location>
        <position position="176"/>
    </location>
    <ligand>
        <name>Zn(2+)</name>
        <dbReference type="ChEBI" id="CHEBI:29105"/>
        <label>2</label>
    </ligand>
</feature>
<evidence type="ECO:0000256" key="1">
    <source>
        <dbReference type="ARBA" id="ARBA00005340"/>
    </source>
</evidence>
<gene>
    <name evidence="7" type="primary">nfo</name>
    <name evidence="9" type="ORF">SAMN05660299_01224</name>
</gene>
<dbReference type="PROSITE" id="PS00731">
    <property type="entry name" value="AP_NUCLEASE_F2_3"/>
    <property type="match status" value="1"/>
</dbReference>
<evidence type="ECO:0000313" key="9">
    <source>
        <dbReference type="EMBL" id="SDM62278.1"/>
    </source>
</evidence>
<dbReference type="EC" id="3.1.21.2" evidence="7"/>
<name>A0A1G9UQP7_9FIRM</name>
<dbReference type="STRING" id="349095.SAMN05660299_01224"/>
<dbReference type="AlphaFoldDB" id="A0A1G9UQP7"/>
<dbReference type="PROSITE" id="PS00730">
    <property type="entry name" value="AP_NUCLEASE_F2_2"/>
    <property type="match status" value="1"/>
</dbReference>
<feature type="binding site" evidence="7">
    <location>
        <position position="224"/>
    </location>
    <ligand>
        <name>Zn(2+)</name>
        <dbReference type="ChEBI" id="CHEBI:29105"/>
        <label>3</label>
    </ligand>
</feature>
<dbReference type="GO" id="GO:0003677">
    <property type="term" value="F:DNA binding"/>
    <property type="evidence" value="ECO:0007669"/>
    <property type="project" value="InterPro"/>
</dbReference>
<dbReference type="EMBL" id="FNHQ01000010">
    <property type="protein sequence ID" value="SDM62278.1"/>
    <property type="molecule type" value="Genomic_DNA"/>
</dbReference>
<feature type="binding site" evidence="7">
    <location>
        <position position="67"/>
    </location>
    <ligand>
        <name>Zn(2+)</name>
        <dbReference type="ChEBI" id="CHEBI:29105"/>
        <label>1</label>
    </ligand>
</feature>
<dbReference type="InterPro" id="IPR018246">
    <property type="entry name" value="AP_endonuc_F2_Zn_BS"/>
</dbReference>
<dbReference type="RefSeq" id="WP_091649381.1">
    <property type="nucleotide sequence ID" value="NZ_FNHQ01000010.1"/>
</dbReference>
<keyword evidence="6 7" id="KW-0234">DNA repair</keyword>
<keyword evidence="10" id="KW-1185">Reference proteome</keyword>
<keyword evidence="4 7" id="KW-0378">Hydrolase</keyword>
<keyword evidence="5 7" id="KW-0862">Zinc</keyword>
<evidence type="ECO:0000313" key="10">
    <source>
        <dbReference type="Proteomes" id="UP000199309"/>
    </source>
</evidence>
<dbReference type="SMART" id="SM00518">
    <property type="entry name" value="AP2Ec"/>
    <property type="match status" value="1"/>
</dbReference>
<feature type="binding site" evidence="7">
    <location>
        <position position="142"/>
    </location>
    <ligand>
        <name>Zn(2+)</name>
        <dbReference type="ChEBI" id="CHEBI:29105"/>
        <label>2</label>
    </ligand>
</feature>
<comment type="cofactor">
    <cofactor evidence="7">
        <name>Zn(2+)</name>
        <dbReference type="ChEBI" id="CHEBI:29105"/>
    </cofactor>
    <text evidence="7">Binds 3 Zn(2+) ions.</text>
</comment>
<feature type="binding site" evidence="7">
    <location>
        <position position="142"/>
    </location>
    <ligand>
        <name>Zn(2+)</name>
        <dbReference type="ChEBI" id="CHEBI:29105"/>
        <label>1</label>
    </ligand>
</feature>
<feature type="binding site" evidence="7">
    <location>
        <position position="211"/>
    </location>
    <ligand>
        <name>Zn(2+)</name>
        <dbReference type="ChEBI" id="CHEBI:29105"/>
        <label>2</label>
    </ligand>
</feature>
<feature type="binding site" evidence="7">
    <location>
        <position position="179"/>
    </location>
    <ligand>
        <name>Zn(2+)</name>
        <dbReference type="ChEBI" id="CHEBI:29105"/>
        <label>3</label>
    </ligand>
</feature>
<dbReference type="PROSITE" id="PS51432">
    <property type="entry name" value="AP_NUCLEASE_F2_4"/>
    <property type="match status" value="1"/>
</dbReference>
<proteinExistence type="inferred from homology"/>
<keyword evidence="7 9" id="KW-0255">Endonuclease</keyword>
<dbReference type="GO" id="GO:0008833">
    <property type="term" value="F:deoxyribonuclease IV (phage-T4-induced) activity"/>
    <property type="evidence" value="ECO:0007669"/>
    <property type="project" value="UniProtKB-UniRule"/>
</dbReference>
<evidence type="ECO:0000256" key="7">
    <source>
        <dbReference type="HAMAP-Rule" id="MF_00152"/>
    </source>
</evidence>
<accession>A0A1G9UQP7</accession>
<keyword evidence="3 7" id="KW-0227">DNA damage</keyword>
<dbReference type="InterPro" id="IPR036237">
    <property type="entry name" value="Xyl_isomerase-like_sf"/>
</dbReference>
<feature type="domain" description="Xylose isomerase-like TIM barrel" evidence="8">
    <location>
        <begin position="20"/>
        <end position="273"/>
    </location>
</feature>
<dbReference type="GO" id="GO:0006284">
    <property type="term" value="P:base-excision repair"/>
    <property type="evidence" value="ECO:0007669"/>
    <property type="project" value="TreeGrafter"/>
</dbReference>
<sequence length="278" mass="30971">MLHIGCHLSISKGFLHMGQEAVSLGADTFQFFTRNPRGGTVRKLDIDDIQALNLFREENHFAPILAHAPYTLNACSASDKTREFAFHAMAEDLQRLEYVAQCRYNFHPGSHVGQGAEIGIARIVEMLDACMFEGQKTTVLLETMAGKGSEVGRNFEELARILEAARLSDHIGVCLDTCHIFDGGYDIVSDLAGVLAEFDRIIGLDRLLAVHLNDSKNVLGSHKDRHEKIGQGYIGMDTFTAIINHPRLRTLPFYLETPNDLDGYAHEIALLRSAYIDR</sequence>
<keyword evidence="7" id="KW-0540">Nuclease</keyword>
<dbReference type="Proteomes" id="UP000199309">
    <property type="component" value="Unassembled WGS sequence"/>
</dbReference>
<comment type="similarity">
    <text evidence="1 7">Belongs to the AP endonuclease 2 family.</text>
</comment>
<dbReference type="FunFam" id="3.20.20.150:FF:000001">
    <property type="entry name" value="Probable endonuclease 4"/>
    <property type="match status" value="1"/>
</dbReference>
<feature type="binding site" evidence="7">
    <location>
        <position position="226"/>
    </location>
    <ligand>
        <name>Zn(2+)</name>
        <dbReference type="ChEBI" id="CHEBI:29105"/>
        <label>3</label>
    </ligand>
</feature>
<dbReference type="InterPro" id="IPR013022">
    <property type="entry name" value="Xyl_isomerase-like_TIM-brl"/>
</dbReference>
<feature type="binding site" evidence="7">
    <location>
        <position position="107"/>
    </location>
    <ligand>
        <name>Zn(2+)</name>
        <dbReference type="ChEBI" id="CHEBI:29105"/>
        <label>1</label>
    </ligand>
</feature>
<evidence type="ECO:0000256" key="3">
    <source>
        <dbReference type="ARBA" id="ARBA00022763"/>
    </source>
</evidence>
<feature type="binding site" evidence="7">
    <location>
        <position position="256"/>
    </location>
    <ligand>
        <name>Zn(2+)</name>
        <dbReference type="ChEBI" id="CHEBI:29105"/>
        <label>2</label>
    </ligand>
</feature>
<dbReference type="GO" id="GO:0008081">
    <property type="term" value="F:phosphoric diester hydrolase activity"/>
    <property type="evidence" value="ECO:0007669"/>
    <property type="project" value="TreeGrafter"/>
</dbReference>
<dbReference type="SUPFAM" id="SSF51658">
    <property type="entry name" value="Xylose isomerase-like"/>
    <property type="match status" value="1"/>
</dbReference>
<dbReference type="GO" id="GO:0003906">
    <property type="term" value="F:DNA-(apurinic or apyrimidinic site) endonuclease activity"/>
    <property type="evidence" value="ECO:0007669"/>
    <property type="project" value="TreeGrafter"/>
</dbReference>
<evidence type="ECO:0000256" key="5">
    <source>
        <dbReference type="ARBA" id="ARBA00022833"/>
    </source>
</evidence>
<reference evidence="9 10" key="1">
    <citation type="submission" date="2016-10" db="EMBL/GenBank/DDBJ databases">
        <authorList>
            <person name="de Groot N.N."/>
        </authorList>
    </citation>
    <scope>NUCLEOTIDE SEQUENCE [LARGE SCALE GENOMIC DNA]</scope>
    <source>
        <strain evidence="9 10">DSM 16981</strain>
    </source>
</reference>
<evidence type="ECO:0000256" key="2">
    <source>
        <dbReference type="ARBA" id="ARBA00022723"/>
    </source>
</evidence>
<comment type="catalytic activity">
    <reaction evidence="7">
        <text>Endonucleolytic cleavage to 5'-phosphooligonucleotide end-products.</text>
        <dbReference type="EC" id="3.1.21.2"/>
    </reaction>
</comment>
<evidence type="ECO:0000256" key="6">
    <source>
        <dbReference type="ARBA" id="ARBA00023204"/>
    </source>
</evidence>
<evidence type="ECO:0000256" key="4">
    <source>
        <dbReference type="ARBA" id="ARBA00022801"/>
    </source>
</evidence>
<dbReference type="GO" id="GO:0008270">
    <property type="term" value="F:zinc ion binding"/>
    <property type="evidence" value="ECO:0007669"/>
    <property type="project" value="UniProtKB-UniRule"/>
</dbReference>
<protein>
    <recommendedName>
        <fullName evidence="7">Probable endonuclease 4</fullName>
        <ecNumber evidence="7">3.1.21.2</ecNumber>
    </recommendedName>
    <alternativeName>
        <fullName evidence="7">Endodeoxyribonuclease IV</fullName>
    </alternativeName>
    <alternativeName>
        <fullName evidence="7">Endonuclease IV</fullName>
    </alternativeName>
</protein>
<dbReference type="InterPro" id="IPR001719">
    <property type="entry name" value="AP_endonuc_2"/>
</dbReference>
<dbReference type="HAMAP" id="MF_00152">
    <property type="entry name" value="Nfo"/>
    <property type="match status" value="1"/>
</dbReference>
<evidence type="ECO:0000259" key="8">
    <source>
        <dbReference type="Pfam" id="PF01261"/>
    </source>
</evidence>
<dbReference type="PANTHER" id="PTHR21445:SF0">
    <property type="entry name" value="APURINIC-APYRIMIDINIC ENDONUCLEASE"/>
    <property type="match status" value="1"/>
</dbReference>
<organism evidence="9 10">
    <name type="scientific">Megasphaera paucivorans</name>
    <dbReference type="NCBI Taxonomy" id="349095"/>
    <lineage>
        <taxon>Bacteria</taxon>
        <taxon>Bacillati</taxon>
        <taxon>Bacillota</taxon>
        <taxon>Negativicutes</taxon>
        <taxon>Veillonellales</taxon>
        <taxon>Veillonellaceae</taxon>
        <taxon>Megasphaera</taxon>
    </lineage>
</organism>
<comment type="function">
    <text evidence="7">Endonuclease IV plays a role in DNA repair. It cleaves phosphodiester bonds at apurinic or apyrimidinic (AP) sites, generating a 3'-hydroxyl group and a 5'-terminal sugar phosphate.</text>
</comment>
<dbReference type="Gene3D" id="3.20.20.150">
    <property type="entry name" value="Divalent-metal-dependent TIM barrel enzymes"/>
    <property type="match status" value="1"/>
</dbReference>
<dbReference type="CDD" id="cd00019">
    <property type="entry name" value="AP2Ec"/>
    <property type="match status" value="1"/>
</dbReference>
<dbReference type="OrthoDB" id="9805666at2"/>
<dbReference type="Pfam" id="PF01261">
    <property type="entry name" value="AP_endonuc_2"/>
    <property type="match status" value="1"/>
</dbReference>
<keyword evidence="2 7" id="KW-0479">Metal-binding</keyword>
<dbReference type="PANTHER" id="PTHR21445">
    <property type="entry name" value="ENDONUCLEASE IV ENDODEOXYRIBONUCLEASE IV"/>
    <property type="match status" value="1"/>
</dbReference>
<dbReference type="NCBIfam" id="TIGR00587">
    <property type="entry name" value="nfo"/>
    <property type="match status" value="1"/>
</dbReference>